<gene>
    <name evidence="2" type="ORF">SAMN04488101_12413</name>
</gene>
<keyword evidence="3" id="KW-1185">Reference proteome</keyword>
<dbReference type="RefSeq" id="WP_084292404.1">
    <property type="nucleotide sequence ID" value="NZ_FWYB01000024.1"/>
</dbReference>
<keyword evidence="1" id="KW-0732">Signal</keyword>
<evidence type="ECO:0000313" key="3">
    <source>
        <dbReference type="Proteomes" id="UP000192678"/>
    </source>
</evidence>
<feature type="signal peptide" evidence="1">
    <location>
        <begin position="1"/>
        <end position="21"/>
    </location>
</feature>
<dbReference type="STRING" id="475255.SAMN04488101_12413"/>
<name>A0A1W2F761_9SPHI</name>
<evidence type="ECO:0000313" key="2">
    <source>
        <dbReference type="EMBL" id="SMD17773.1"/>
    </source>
</evidence>
<dbReference type="EMBL" id="FWYB01000024">
    <property type="protein sequence ID" value="SMD17773.1"/>
    <property type="molecule type" value="Genomic_DNA"/>
</dbReference>
<dbReference type="OrthoDB" id="9773381at2"/>
<proteinExistence type="predicted"/>
<dbReference type="InterPro" id="IPR032274">
    <property type="entry name" value="DUF4835"/>
</dbReference>
<protein>
    <recommendedName>
        <fullName evidence="4">DUF4835 domain-containing protein</fullName>
    </recommendedName>
</protein>
<dbReference type="AlphaFoldDB" id="A0A1W2F761"/>
<dbReference type="Proteomes" id="UP000192678">
    <property type="component" value="Unassembled WGS sequence"/>
</dbReference>
<accession>A0A1W2F761</accession>
<dbReference type="Pfam" id="PF16119">
    <property type="entry name" value="DUF4835"/>
    <property type="match status" value="1"/>
</dbReference>
<evidence type="ECO:0000256" key="1">
    <source>
        <dbReference type="SAM" id="SignalP"/>
    </source>
</evidence>
<sequence length="301" mass="34664">MKQRCSYVFLIFFFSYFHTVAQELNTRVQVMAPTVPNINKRNLEVLQNTIREFLNNNKWTNETYTALERIECNFVITITAWDGSSGYKAEAQIQSSRPVYNTAYNSTLLNISDKDFDFNYNEGQSLDFSDQNFISNLSSLLSFYAYTIIGLDKDSFNKLGGTISYNKAQNILNIAQVSGNKGWKAFDGLRNRYWLNENLQNKGFEELRKFIYDYHLNGLDRIQEDPAKGSKKMLSLLSDLKQLDKQKVGSIFPNMYFATKADELVNLLAPADPQDKIKAFNLLSEIDPANINKYEALRSNR</sequence>
<feature type="chain" id="PRO_5012167477" description="DUF4835 domain-containing protein" evidence="1">
    <location>
        <begin position="22"/>
        <end position="301"/>
    </location>
</feature>
<organism evidence="2 3">
    <name type="scientific">Pedobacter nyackensis</name>
    <dbReference type="NCBI Taxonomy" id="475255"/>
    <lineage>
        <taxon>Bacteria</taxon>
        <taxon>Pseudomonadati</taxon>
        <taxon>Bacteroidota</taxon>
        <taxon>Sphingobacteriia</taxon>
        <taxon>Sphingobacteriales</taxon>
        <taxon>Sphingobacteriaceae</taxon>
        <taxon>Pedobacter</taxon>
    </lineage>
</organism>
<reference evidence="2 3" key="1">
    <citation type="submission" date="2017-04" db="EMBL/GenBank/DDBJ databases">
        <authorList>
            <person name="Afonso C.L."/>
            <person name="Miller P.J."/>
            <person name="Scott M.A."/>
            <person name="Spackman E."/>
            <person name="Goraichik I."/>
            <person name="Dimitrov K.M."/>
            <person name="Suarez D.L."/>
            <person name="Swayne D.E."/>
        </authorList>
    </citation>
    <scope>NUCLEOTIDE SEQUENCE [LARGE SCALE GENOMIC DNA]</scope>
    <source>
        <strain evidence="2 3">DSM 19625</strain>
    </source>
</reference>
<evidence type="ECO:0008006" key="4">
    <source>
        <dbReference type="Google" id="ProtNLM"/>
    </source>
</evidence>